<evidence type="ECO:0000259" key="1">
    <source>
        <dbReference type="Pfam" id="PF01368"/>
    </source>
</evidence>
<dbReference type="InterPro" id="IPR038763">
    <property type="entry name" value="DHH_sf"/>
</dbReference>
<name>A0A484F5U7_9EURY</name>
<dbReference type="SUPFAM" id="SSF64182">
    <property type="entry name" value="DHH phosphoesterases"/>
    <property type="match status" value="1"/>
</dbReference>
<feature type="domain" description="DHH-CID" evidence="3">
    <location>
        <begin position="205"/>
        <end position="288"/>
    </location>
</feature>
<feature type="domain" description="DDH" evidence="1">
    <location>
        <begin position="31"/>
        <end position="165"/>
    </location>
</feature>
<feature type="domain" description="DHHA1" evidence="2">
    <location>
        <begin position="372"/>
        <end position="472"/>
    </location>
</feature>
<dbReference type="GO" id="GO:0004527">
    <property type="term" value="F:exonuclease activity"/>
    <property type="evidence" value="ECO:0007669"/>
    <property type="project" value="UniProtKB-KW"/>
</dbReference>
<dbReference type="AlphaFoldDB" id="A0A484F5U7"/>
<protein>
    <submittedName>
        <fullName evidence="4">Exonuclease RecJ</fullName>
    </submittedName>
</protein>
<dbReference type="PANTHER" id="PTHR30255">
    <property type="entry name" value="SINGLE-STRANDED-DNA-SPECIFIC EXONUCLEASE RECJ"/>
    <property type="match status" value="1"/>
</dbReference>
<keyword evidence="4" id="KW-0540">Nuclease</keyword>
<dbReference type="Pfam" id="PF02272">
    <property type="entry name" value="DHHA1"/>
    <property type="match status" value="1"/>
</dbReference>
<evidence type="ECO:0000259" key="3">
    <source>
        <dbReference type="Pfam" id="PF21763"/>
    </source>
</evidence>
<dbReference type="Gene3D" id="3.10.310.30">
    <property type="match status" value="1"/>
</dbReference>
<dbReference type="OrthoDB" id="36101at2157"/>
<dbReference type="GO" id="GO:0003676">
    <property type="term" value="F:nucleic acid binding"/>
    <property type="evidence" value="ECO:0007669"/>
    <property type="project" value="InterPro"/>
</dbReference>
<dbReference type="Gene3D" id="3.90.1640.30">
    <property type="match status" value="1"/>
</dbReference>
<gene>
    <name evidence="4" type="ORF">C7391_1492</name>
</gene>
<keyword evidence="5" id="KW-1185">Reference proteome</keyword>
<evidence type="ECO:0000313" key="5">
    <source>
        <dbReference type="Proteomes" id="UP000294855"/>
    </source>
</evidence>
<dbReference type="Proteomes" id="UP000294855">
    <property type="component" value="Unassembled WGS sequence"/>
</dbReference>
<dbReference type="EMBL" id="SNYS01000010">
    <property type="protein sequence ID" value="TDQ67938.1"/>
    <property type="molecule type" value="Genomic_DNA"/>
</dbReference>
<evidence type="ECO:0000259" key="2">
    <source>
        <dbReference type="Pfam" id="PF02272"/>
    </source>
</evidence>
<dbReference type="Pfam" id="PF21763">
    <property type="entry name" value="DHH_CID"/>
    <property type="match status" value="1"/>
</dbReference>
<proteinExistence type="predicted"/>
<dbReference type="Pfam" id="PF01368">
    <property type="entry name" value="DHH"/>
    <property type="match status" value="1"/>
</dbReference>
<sequence>MNEKSSTDTFKKLSERAELCAAHLKTANTVHLVSHIDADGITSAAIMSLAFERAGINYTAEYVKKLDERIMERLLEEKHELIVFTDLGSAMPDFIVDNQMNVVIADHHQPSGRPENIATDSETFPYHINPHLFGGNGGFEISGSGVSYILANALGDNKDLAGLAVVGAIGDMQNRKYGKLVTLNKEILEQGVDAGVLMNAPDLSLFGKQTRPIYKMLQYSSEPYLPGLTGEEEACIRFLQNAGVGYDQRDGAKLWIELSREERTKVISALMKFCQDRGFPTHRVEELIRECYTLLTEKEGTEMRDASEFSTLLNATGRYDKADIGVRVCMGDREEALAEARTLLSEHRKNLVNGLNFVKENGVTQLEYIQYFYSGEEIKETIVGIIAGMATSLDGVDRKKPIIGMADSEDGIKISSRGTQELIRRGLNLSRAMSDVTEMVGGAGGGHDIAAGGTVPPERATEFIELLDKYIGAQLTAKK</sequence>
<comment type="caution">
    <text evidence="4">The sequence shown here is derived from an EMBL/GenBank/DDBJ whole genome shotgun (WGS) entry which is preliminary data.</text>
</comment>
<dbReference type="InterPro" id="IPR048515">
    <property type="entry name" value="DHH_CID"/>
</dbReference>
<organism evidence="4 5">
    <name type="scientific">Methanimicrococcus blatticola</name>
    <dbReference type="NCBI Taxonomy" id="91560"/>
    <lineage>
        <taxon>Archaea</taxon>
        <taxon>Methanobacteriati</taxon>
        <taxon>Methanobacteriota</taxon>
        <taxon>Stenosarchaea group</taxon>
        <taxon>Methanomicrobia</taxon>
        <taxon>Methanosarcinales</taxon>
        <taxon>Methanosarcinaceae</taxon>
        <taxon>Methanimicrococcus</taxon>
    </lineage>
</organism>
<reference evidence="4 5" key="1">
    <citation type="submission" date="2019-03" db="EMBL/GenBank/DDBJ databases">
        <title>Genomic Encyclopedia of Type Strains, Phase IV (KMG-IV): sequencing the most valuable type-strain genomes for metagenomic binning, comparative biology and taxonomic classification.</title>
        <authorList>
            <person name="Goeker M."/>
        </authorList>
    </citation>
    <scope>NUCLEOTIDE SEQUENCE [LARGE SCALE GENOMIC DNA]</scope>
    <source>
        <strain evidence="4 5">DSM 13328</strain>
    </source>
</reference>
<evidence type="ECO:0000313" key="4">
    <source>
        <dbReference type="EMBL" id="TDQ67938.1"/>
    </source>
</evidence>
<dbReference type="InterPro" id="IPR051673">
    <property type="entry name" value="SSDNA_exonuclease_RecJ"/>
</dbReference>
<dbReference type="InterPro" id="IPR001667">
    <property type="entry name" value="DDH_dom"/>
</dbReference>
<dbReference type="PANTHER" id="PTHR30255:SF3">
    <property type="entry name" value="SINGLE-STRANDED-DNA-SPECIFIC EXONUCLEASE RECJ"/>
    <property type="match status" value="1"/>
</dbReference>
<dbReference type="RefSeq" id="WP_133517932.1">
    <property type="nucleotide sequence ID" value="NZ_JAHDUW010000001.1"/>
</dbReference>
<accession>A0A484F5U7</accession>
<dbReference type="InterPro" id="IPR003156">
    <property type="entry name" value="DHHA1_dom"/>
</dbReference>
<keyword evidence="4" id="KW-0378">Hydrolase</keyword>
<keyword evidence="4" id="KW-0269">Exonuclease</keyword>